<dbReference type="RefSeq" id="WP_183509548.1">
    <property type="nucleotide sequence ID" value="NZ_BAABGK010000041.1"/>
</dbReference>
<dbReference type="InterPro" id="IPR029021">
    <property type="entry name" value="Prot-tyrosine_phosphatase-like"/>
</dbReference>
<dbReference type="AlphaFoldDB" id="A0A839QEY2"/>
<evidence type="ECO:0000313" key="3">
    <source>
        <dbReference type="Proteomes" id="UP000523000"/>
    </source>
</evidence>
<dbReference type="PROSITE" id="PS00383">
    <property type="entry name" value="TYR_PHOSPHATASE_1"/>
    <property type="match status" value="1"/>
</dbReference>
<evidence type="ECO:0000259" key="1">
    <source>
        <dbReference type="PROSITE" id="PS50056"/>
    </source>
</evidence>
<accession>A0A839QEY2</accession>
<protein>
    <submittedName>
        <fullName evidence="2">Protein tyrosine/serine phosphatase</fullName>
    </submittedName>
</protein>
<organism evidence="2 3">
    <name type="scientific">Paeniglutamicibacter cryotolerans</name>
    <dbReference type="NCBI Taxonomy" id="670079"/>
    <lineage>
        <taxon>Bacteria</taxon>
        <taxon>Bacillati</taxon>
        <taxon>Actinomycetota</taxon>
        <taxon>Actinomycetes</taxon>
        <taxon>Micrococcales</taxon>
        <taxon>Micrococcaceae</taxon>
        <taxon>Paeniglutamicibacter</taxon>
    </lineage>
</organism>
<dbReference type="EMBL" id="JACHVS010000001">
    <property type="protein sequence ID" value="MBB2994173.1"/>
    <property type="molecule type" value="Genomic_DNA"/>
</dbReference>
<name>A0A839QEY2_9MICC</name>
<dbReference type="Proteomes" id="UP000523000">
    <property type="component" value="Unassembled WGS sequence"/>
</dbReference>
<dbReference type="GO" id="GO:0004721">
    <property type="term" value="F:phosphoprotein phosphatase activity"/>
    <property type="evidence" value="ECO:0007669"/>
    <property type="project" value="InterPro"/>
</dbReference>
<dbReference type="Pfam" id="PF13350">
    <property type="entry name" value="Y_phosphatase3"/>
    <property type="match status" value="1"/>
</dbReference>
<dbReference type="InterPro" id="IPR000387">
    <property type="entry name" value="Tyr_Pase_dom"/>
</dbReference>
<reference evidence="2 3" key="1">
    <citation type="submission" date="2020-08" db="EMBL/GenBank/DDBJ databases">
        <title>Sequencing the genomes of 1000 actinobacteria strains.</title>
        <authorList>
            <person name="Klenk H.-P."/>
        </authorList>
    </citation>
    <scope>NUCLEOTIDE SEQUENCE [LARGE SCALE GENOMIC DNA]</scope>
    <source>
        <strain evidence="2 3">DSM 22826</strain>
    </source>
</reference>
<proteinExistence type="predicted"/>
<feature type="domain" description="Tyrosine specific protein phosphatases" evidence="1">
    <location>
        <begin position="104"/>
        <end position="143"/>
    </location>
</feature>
<keyword evidence="3" id="KW-1185">Reference proteome</keyword>
<comment type="caution">
    <text evidence="2">The sequence shown here is derived from an EMBL/GenBank/DDBJ whole genome shotgun (WGS) entry which is preliminary data.</text>
</comment>
<dbReference type="InterPro" id="IPR026893">
    <property type="entry name" value="Tyr/Ser_Pase_IphP-type"/>
</dbReference>
<dbReference type="SUPFAM" id="SSF52799">
    <property type="entry name" value="(Phosphotyrosine protein) phosphatases II"/>
    <property type="match status" value="1"/>
</dbReference>
<sequence>MEEVHWEGAVNARAVLGQVYRMGRSEWLTEAGWRALHAQGIGTVIDLRNPDERVRRPTDPAVGPSVLAGIEIVNAPTEEGGHAGFEAVATPYMNHPRQYPANLRFFPERIVAVFRALATAQGGVVLHCSAGRDRTGLIVTMLLELAGRRDLVAAQYEASVRGINHWHRISPTRHPYESYQEEEALAPQIAERLCALGRFIDALAVEEFLLEHGLSSAELEAVKDKLRG</sequence>
<gene>
    <name evidence="2" type="ORF">E9229_000364</name>
</gene>
<dbReference type="PROSITE" id="PS50056">
    <property type="entry name" value="TYR_PHOSPHATASE_2"/>
    <property type="match status" value="1"/>
</dbReference>
<dbReference type="InterPro" id="IPR016130">
    <property type="entry name" value="Tyr_Pase_AS"/>
</dbReference>
<dbReference type="Gene3D" id="3.90.190.10">
    <property type="entry name" value="Protein tyrosine phosphatase superfamily"/>
    <property type="match status" value="1"/>
</dbReference>
<evidence type="ECO:0000313" key="2">
    <source>
        <dbReference type="EMBL" id="MBB2994173.1"/>
    </source>
</evidence>